<reference evidence="1" key="2">
    <citation type="submission" date="2023-01" db="EMBL/GenBank/DDBJ databases">
        <authorList>
            <person name="Petersen C."/>
        </authorList>
    </citation>
    <scope>NUCLEOTIDE SEQUENCE</scope>
    <source>
        <strain evidence="1">IBT 17514</strain>
    </source>
</reference>
<dbReference type="AlphaFoldDB" id="A0AAD6HVN8"/>
<evidence type="ECO:0000313" key="2">
    <source>
        <dbReference type="Proteomes" id="UP001215712"/>
    </source>
</evidence>
<name>A0AAD6HVN8_9EURO</name>
<dbReference type="Pfam" id="PF14441">
    <property type="entry name" value="OTT_1508_deam"/>
    <property type="match status" value="1"/>
</dbReference>
<keyword evidence="2" id="KW-1185">Reference proteome</keyword>
<sequence length="560" mass="63723">MTPKPRSPEIICAESITLNVLLHENPKSPRQKRARGYISAGSRYELPFSTERDLVETLSFLSKTIDGSDYIPAVCVEQNSSGNSLEVIIAVNKSNPKDGNDILGKVKTGFEEIFEILHTADYEDRENSRDIEAKVRNSIIEMCSARILDRLRLVPNKHKKARDLTDLKERFDKARRGIKRIERQKLQNANLVGTSAQALSKLKDVMQLITKWSKYQVTNSLNEFLAGIWRLNKVKNLSKLLELIPTGKFGVFQDSDVATSLFNMISKLSRYYRNAKVLYLIAKKFPLVRNMQVRLADLPPEAFDRPDRSGYVPNIEDAASLLGIINGRRYQSHEILRYMNLAKDEKPSQRFSKQTRQILKESKIHSEIQLIAYCEIKSTPKLFPRVIASSKDACYLCNAFIKMHGRMHTSRTHGKLYTGWRLPALWQFKDLQRRFNQALLERARKTIAARMKDSHAYLHPPPPCESTLLLPLSILTATASSLELHIDVERVSDSASTTKEFQYTIERVESALPSGVPDEPLVIDPSRLLDETTYGLSRDGSCYISFQDTTLRITSCPCQG</sequence>
<dbReference type="EMBL" id="JAQJAN010000002">
    <property type="protein sequence ID" value="KAJ5738759.1"/>
    <property type="molecule type" value="Genomic_DNA"/>
</dbReference>
<accession>A0AAD6HVN8</accession>
<dbReference type="InterPro" id="IPR027796">
    <property type="entry name" value="OTT_1508_deam-like"/>
</dbReference>
<gene>
    <name evidence="1" type="ORF">N7493_001914</name>
</gene>
<reference evidence="1" key="1">
    <citation type="journal article" date="2023" name="IMA Fungus">
        <title>Comparative genomic study of the Penicillium genus elucidates a diverse pangenome and 15 lateral gene transfer events.</title>
        <authorList>
            <person name="Petersen C."/>
            <person name="Sorensen T."/>
            <person name="Nielsen M.R."/>
            <person name="Sondergaard T.E."/>
            <person name="Sorensen J.L."/>
            <person name="Fitzpatrick D.A."/>
            <person name="Frisvad J.C."/>
            <person name="Nielsen K.L."/>
        </authorList>
    </citation>
    <scope>NUCLEOTIDE SEQUENCE</scope>
    <source>
        <strain evidence="1">IBT 17514</strain>
    </source>
</reference>
<dbReference type="Proteomes" id="UP001215712">
    <property type="component" value="Unassembled WGS sequence"/>
</dbReference>
<protein>
    <submittedName>
        <fullName evidence="1">Uncharacterized protein</fullName>
    </submittedName>
</protein>
<evidence type="ECO:0000313" key="1">
    <source>
        <dbReference type="EMBL" id="KAJ5738759.1"/>
    </source>
</evidence>
<organism evidence="1 2">
    <name type="scientific">Penicillium malachiteum</name>
    <dbReference type="NCBI Taxonomy" id="1324776"/>
    <lineage>
        <taxon>Eukaryota</taxon>
        <taxon>Fungi</taxon>
        <taxon>Dikarya</taxon>
        <taxon>Ascomycota</taxon>
        <taxon>Pezizomycotina</taxon>
        <taxon>Eurotiomycetes</taxon>
        <taxon>Eurotiomycetidae</taxon>
        <taxon>Eurotiales</taxon>
        <taxon>Aspergillaceae</taxon>
        <taxon>Penicillium</taxon>
    </lineage>
</organism>
<proteinExistence type="predicted"/>
<comment type="caution">
    <text evidence="1">The sequence shown here is derived from an EMBL/GenBank/DDBJ whole genome shotgun (WGS) entry which is preliminary data.</text>
</comment>